<reference evidence="10 11" key="1">
    <citation type="journal article" date="2011" name="Biochem. Biophys. Res. Commun.">
        <title>Increased number of Arginine-based salt bridges contributes to the thermotolerance of thermotolerant acetic acid bacteria, Acetobacter tropicalis SKU1100.</title>
        <authorList>
            <person name="Matsutani M."/>
            <person name="Hirakawa H."/>
            <person name="Nishikura M."/>
            <person name="Soemphol W."/>
            <person name="Ali I.A.I."/>
            <person name="Yakushi T."/>
            <person name="Matsushita K."/>
        </authorList>
    </citation>
    <scope>NUCLEOTIDE SEQUENCE [LARGE SCALE GENOMIC DNA]</scope>
    <source>
        <strain evidence="10 11">NBRC 101654</strain>
    </source>
</reference>
<gene>
    <name evidence="10" type="ORF">ATPR_2542</name>
</gene>
<evidence type="ECO:0000256" key="2">
    <source>
        <dbReference type="ARBA" id="ARBA00007441"/>
    </source>
</evidence>
<dbReference type="PANTHER" id="PTHR46383">
    <property type="entry name" value="ASPARTATE AMINOTRANSFERASE"/>
    <property type="match status" value="1"/>
</dbReference>
<feature type="domain" description="Aminotransferase class I/classII large" evidence="9">
    <location>
        <begin position="194"/>
        <end position="537"/>
    </location>
</feature>
<dbReference type="GO" id="GO:0006531">
    <property type="term" value="P:aspartate metabolic process"/>
    <property type="evidence" value="ECO:0007669"/>
    <property type="project" value="UniProtKB-UniRule"/>
</dbReference>
<comment type="catalytic activity">
    <reaction evidence="6">
        <text>L-aspartate + 2-oxoglutarate = oxaloacetate + L-glutamate</text>
        <dbReference type="Rhea" id="RHEA:21824"/>
        <dbReference type="ChEBI" id="CHEBI:16452"/>
        <dbReference type="ChEBI" id="CHEBI:16810"/>
        <dbReference type="ChEBI" id="CHEBI:29985"/>
        <dbReference type="ChEBI" id="CHEBI:29991"/>
        <dbReference type="EC" id="2.6.1.1"/>
    </reaction>
</comment>
<dbReference type="InterPro" id="IPR050596">
    <property type="entry name" value="AspAT/PAT-like"/>
</dbReference>
<dbReference type="EC" id="4.1.1.12" evidence="7"/>
<keyword evidence="5" id="KW-0663">Pyridoxal phosphate</keyword>
<evidence type="ECO:0000256" key="1">
    <source>
        <dbReference type="ARBA" id="ARBA00001933"/>
    </source>
</evidence>
<dbReference type="Gene3D" id="1.10.20.110">
    <property type="match status" value="1"/>
</dbReference>
<proteinExistence type="inferred from homology"/>
<dbReference type="GO" id="GO:0047688">
    <property type="term" value="F:aspartate 4-decarboxylase activity"/>
    <property type="evidence" value="ECO:0007669"/>
    <property type="project" value="UniProtKB-UniRule"/>
</dbReference>
<evidence type="ECO:0000256" key="6">
    <source>
        <dbReference type="ARBA" id="ARBA00049185"/>
    </source>
</evidence>
<dbReference type="SUPFAM" id="SSF53383">
    <property type="entry name" value="PLP-dependent transferases"/>
    <property type="match status" value="1"/>
</dbReference>
<dbReference type="Gene3D" id="3.40.640.10">
    <property type="entry name" value="Type I PLP-dependent aspartate aminotransferase-like (Major domain)"/>
    <property type="match status" value="1"/>
</dbReference>
<keyword evidence="3" id="KW-0032">Aminotransferase</keyword>
<dbReference type="InterPro" id="IPR022518">
    <property type="entry name" value="Aspartate_4-decarboxylase"/>
</dbReference>
<dbReference type="EMBL" id="BABS01000099">
    <property type="protein sequence ID" value="GAA09538.1"/>
    <property type="molecule type" value="Genomic_DNA"/>
</dbReference>
<dbReference type="Gene3D" id="3.90.1150.10">
    <property type="entry name" value="Aspartate Aminotransferase, domain 1"/>
    <property type="match status" value="1"/>
</dbReference>
<evidence type="ECO:0000256" key="7">
    <source>
        <dbReference type="NCBIfam" id="TIGR03801"/>
    </source>
</evidence>
<dbReference type="Proteomes" id="UP000004319">
    <property type="component" value="Unassembled WGS sequence"/>
</dbReference>
<organism evidence="10 11">
    <name type="scientific">Acetobacter tropicalis NBRC 101654</name>
    <dbReference type="NCBI Taxonomy" id="749388"/>
    <lineage>
        <taxon>Bacteria</taxon>
        <taxon>Pseudomonadati</taxon>
        <taxon>Pseudomonadota</taxon>
        <taxon>Alphaproteobacteria</taxon>
        <taxon>Acetobacterales</taxon>
        <taxon>Acetobacteraceae</taxon>
        <taxon>Acetobacter</taxon>
    </lineage>
</organism>
<dbReference type="InterPro" id="IPR015422">
    <property type="entry name" value="PyrdxlP-dep_Trfase_small"/>
</dbReference>
<dbReference type="PANTHER" id="PTHR46383:SF1">
    <property type="entry name" value="ASPARTATE AMINOTRANSFERASE"/>
    <property type="match status" value="1"/>
</dbReference>
<dbReference type="InterPro" id="IPR004839">
    <property type="entry name" value="Aminotransferase_I/II_large"/>
</dbReference>
<dbReference type="CDD" id="cd00609">
    <property type="entry name" value="AAT_like"/>
    <property type="match status" value="1"/>
</dbReference>
<name>F7VGP3_9PROT</name>
<comment type="similarity">
    <text evidence="2">Belongs to the class-I pyridoxal-phosphate-dependent aminotransferase family.</text>
</comment>
<sequence length="584" mass="64437">MTAQHFVVAFFAPEPSIVHARVASSEQKRPMAMPAEYEKFRNLSPFELKDLLIQLASGRAQHTMLDAGRGNPNFLATTPRQGFFQLGLFATAESELSFSYMAEGVGGLPRRDGIEERFNAFVAAHKDEPGVAFLRRALSYVRDQLGLSADGFLQEVVAGILGCDYPTPPRMLKYAEKIVRHYLIREMAGGAMPEATTDLFALEGGTAAISYIFASLRENGLIKPGDKAAIGMPVFTPYVEIPELRDYQLQEVAINAAPECGWQYPDSELDKLLDPAVKVFLVVNPSNPPSVKINDAGLARIAEIVKTKRPDLIIVTDDVYGTFADNFRSLYSICPHNTVLVYSFSKYFGSTGWRLGVVATHVQNVLDRALAALPEDEKQALDKRYASLTPDVRGLKFIDRLVADSRSVALNHTAGLSTPQQVQMTLFSLFALMDGRDAYKAALKNLLHRRELALYRDLGVSAPDDAGSTHYYTLIDMAKVATQLYGTRFARWLITRVDYETILFRIAEETGVVLLPGIGFAVRRPSARASLANLNEYQYASIGTALRRMADEYYARYKQEKGAEAPEASVAPSPKPKGADPING</sequence>
<comment type="cofactor">
    <cofactor evidence="1">
        <name>pyridoxal 5'-phosphate</name>
        <dbReference type="ChEBI" id="CHEBI:597326"/>
    </cofactor>
</comment>
<dbReference type="NCBIfam" id="TIGR03801">
    <property type="entry name" value="asp_4_decarbox"/>
    <property type="match status" value="1"/>
</dbReference>
<dbReference type="NCBIfam" id="NF006755">
    <property type="entry name" value="PRK09275.1"/>
    <property type="match status" value="1"/>
</dbReference>
<evidence type="ECO:0000259" key="9">
    <source>
        <dbReference type="Pfam" id="PF00155"/>
    </source>
</evidence>
<dbReference type="GO" id="GO:0030170">
    <property type="term" value="F:pyridoxal phosphate binding"/>
    <property type="evidence" value="ECO:0007669"/>
    <property type="project" value="InterPro"/>
</dbReference>
<evidence type="ECO:0000256" key="5">
    <source>
        <dbReference type="ARBA" id="ARBA00022898"/>
    </source>
</evidence>
<accession>F7VGP3</accession>
<evidence type="ECO:0000256" key="3">
    <source>
        <dbReference type="ARBA" id="ARBA00022576"/>
    </source>
</evidence>
<protein>
    <recommendedName>
        <fullName evidence="7">Aspartate 4-decarboxylase</fullName>
        <ecNumber evidence="7">4.1.1.12</ecNumber>
    </recommendedName>
</protein>
<keyword evidence="4" id="KW-0808">Transferase</keyword>
<dbReference type="InterPro" id="IPR015421">
    <property type="entry name" value="PyrdxlP-dep_Trfase_major"/>
</dbReference>
<feature type="region of interest" description="Disordered" evidence="8">
    <location>
        <begin position="561"/>
        <end position="584"/>
    </location>
</feature>
<dbReference type="AlphaFoldDB" id="F7VGP3"/>
<evidence type="ECO:0000256" key="8">
    <source>
        <dbReference type="SAM" id="MobiDB-lite"/>
    </source>
</evidence>
<evidence type="ECO:0000256" key="4">
    <source>
        <dbReference type="ARBA" id="ARBA00022679"/>
    </source>
</evidence>
<dbReference type="InterPro" id="IPR015424">
    <property type="entry name" value="PyrdxlP-dep_Trfase"/>
</dbReference>
<comment type="caution">
    <text evidence="10">The sequence shown here is derived from an EMBL/GenBank/DDBJ whole genome shotgun (WGS) entry which is preliminary data.</text>
</comment>
<dbReference type="GO" id="GO:0004069">
    <property type="term" value="F:L-aspartate:2-oxoglutarate aminotransferase activity"/>
    <property type="evidence" value="ECO:0007669"/>
    <property type="project" value="UniProtKB-EC"/>
</dbReference>
<evidence type="ECO:0000313" key="11">
    <source>
        <dbReference type="Proteomes" id="UP000004319"/>
    </source>
</evidence>
<evidence type="ECO:0000313" key="10">
    <source>
        <dbReference type="EMBL" id="GAA09538.1"/>
    </source>
</evidence>
<dbReference type="Pfam" id="PF00155">
    <property type="entry name" value="Aminotran_1_2"/>
    <property type="match status" value="1"/>
</dbReference>